<evidence type="ECO:0000256" key="8">
    <source>
        <dbReference type="PIRSR" id="PIRSR602481-2"/>
    </source>
</evidence>
<keyword evidence="6" id="KW-0804">Transcription</keyword>
<proteinExistence type="inferred from homology"/>
<evidence type="ECO:0000256" key="1">
    <source>
        <dbReference type="ARBA" id="ARBA00007957"/>
    </source>
</evidence>
<keyword evidence="10" id="KW-1185">Reference proteome</keyword>
<evidence type="ECO:0000256" key="7">
    <source>
        <dbReference type="PIRSR" id="PIRSR602481-1"/>
    </source>
</evidence>
<dbReference type="Gene3D" id="3.30.1490.190">
    <property type="match status" value="1"/>
</dbReference>
<name>A0A918WLZ1_9BACT</name>
<dbReference type="AlphaFoldDB" id="A0A918WLZ1"/>
<evidence type="ECO:0000313" key="9">
    <source>
        <dbReference type="EMBL" id="GHC58974.1"/>
    </source>
</evidence>
<feature type="binding site" evidence="7">
    <location>
        <position position="106"/>
    </location>
    <ligand>
        <name>Zn(2+)</name>
        <dbReference type="ChEBI" id="CHEBI:29105"/>
    </ligand>
</feature>
<reference evidence="9" key="1">
    <citation type="journal article" date="2014" name="Int. J. Syst. Evol. Microbiol.">
        <title>Complete genome sequence of Corynebacterium casei LMG S-19264T (=DSM 44701T), isolated from a smear-ripened cheese.</title>
        <authorList>
            <consortium name="US DOE Joint Genome Institute (JGI-PGF)"/>
            <person name="Walter F."/>
            <person name="Albersmeier A."/>
            <person name="Kalinowski J."/>
            <person name="Ruckert C."/>
        </authorList>
    </citation>
    <scope>NUCLEOTIDE SEQUENCE</scope>
    <source>
        <strain evidence="9">KCTC 12988</strain>
    </source>
</reference>
<sequence>MDRCEHGHYVCADTILARAKESGLRKTKALEAVVEAMAAAGTPMPLSELEKVPSVAGICDRTTLFRLLNRLGEHGLVRRLGLHERAAFFTLAMPGGHHDYLICKECGSVELLKVDCPVRELENEVAKTSGYTQLYHELEIYGVCPNCND</sequence>
<dbReference type="InterPro" id="IPR002481">
    <property type="entry name" value="FUR"/>
</dbReference>
<dbReference type="GO" id="GO:0000976">
    <property type="term" value="F:transcription cis-regulatory region binding"/>
    <property type="evidence" value="ECO:0007669"/>
    <property type="project" value="TreeGrafter"/>
</dbReference>
<comment type="caution">
    <text evidence="9">The sequence shown here is derived from an EMBL/GenBank/DDBJ whole genome shotgun (WGS) entry which is preliminary data.</text>
</comment>
<reference evidence="9" key="2">
    <citation type="submission" date="2020-09" db="EMBL/GenBank/DDBJ databases">
        <authorList>
            <person name="Sun Q."/>
            <person name="Kim S."/>
        </authorList>
    </citation>
    <scope>NUCLEOTIDE SEQUENCE</scope>
    <source>
        <strain evidence="9">KCTC 12988</strain>
    </source>
</reference>
<keyword evidence="2" id="KW-0678">Repressor</keyword>
<feature type="binding site" evidence="7">
    <location>
        <position position="103"/>
    </location>
    <ligand>
        <name>Zn(2+)</name>
        <dbReference type="ChEBI" id="CHEBI:29105"/>
    </ligand>
</feature>
<keyword evidence="4" id="KW-0805">Transcription regulation</keyword>
<evidence type="ECO:0000256" key="2">
    <source>
        <dbReference type="ARBA" id="ARBA00022491"/>
    </source>
</evidence>
<dbReference type="Proteomes" id="UP000644507">
    <property type="component" value="Unassembled WGS sequence"/>
</dbReference>
<dbReference type="RefSeq" id="WP_189570895.1">
    <property type="nucleotide sequence ID" value="NZ_BMXI01000012.1"/>
</dbReference>
<dbReference type="PANTHER" id="PTHR33202:SF7">
    <property type="entry name" value="FERRIC UPTAKE REGULATION PROTEIN"/>
    <property type="match status" value="1"/>
</dbReference>
<feature type="binding site" evidence="8">
    <location>
        <position position="136"/>
    </location>
    <ligand>
        <name>Fe cation</name>
        <dbReference type="ChEBI" id="CHEBI:24875"/>
    </ligand>
</feature>
<organism evidence="9 10">
    <name type="scientific">Roseibacillus persicicus</name>
    <dbReference type="NCBI Taxonomy" id="454148"/>
    <lineage>
        <taxon>Bacteria</taxon>
        <taxon>Pseudomonadati</taxon>
        <taxon>Verrucomicrobiota</taxon>
        <taxon>Verrucomicrobiia</taxon>
        <taxon>Verrucomicrobiales</taxon>
        <taxon>Verrucomicrobiaceae</taxon>
        <taxon>Roseibacillus</taxon>
    </lineage>
</organism>
<comment type="similarity">
    <text evidence="1">Belongs to the Fur family.</text>
</comment>
<comment type="cofactor">
    <cofactor evidence="8">
        <name>Mn(2+)</name>
        <dbReference type="ChEBI" id="CHEBI:29035"/>
    </cofactor>
    <cofactor evidence="8">
        <name>Fe(2+)</name>
        <dbReference type="ChEBI" id="CHEBI:29033"/>
    </cofactor>
    <text evidence="8">Binds 1 Mn(2+) or Fe(2+) ion per subunit.</text>
</comment>
<dbReference type="SUPFAM" id="SSF46785">
    <property type="entry name" value="Winged helix' DNA-binding domain"/>
    <property type="match status" value="1"/>
</dbReference>
<gene>
    <name evidence="9" type="ORF">GCM10007100_27520</name>
</gene>
<dbReference type="PANTHER" id="PTHR33202">
    <property type="entry name" value="ZINC UPTAKE REGULATION PROTEIN"/>
    <property type="match status" value="1"/>
</dbReference>
<evidence type="ECO:0000256" key="3">
    <source>
        <dbReference type="ARBA" id="ARBA00022833"/>
    </source>
</evidence>
<protein>
    <submittedName>
        <fullName evidence="9">Transcriptional repressor</fullName>
    </submittedName>
</protein>
<dbReference type="Gene3D" id="1.10.10.10">
    <property type="entry name" value="Winged helix-like DNA-binding domain superfamily/Winged helix DNA-binding domain"/>
    <property type="match status" value="1"/>
</dbReference>
<dbReference type="GO" id="GO:1900376">
    <property type="term" value="P:regulation of secondary metabolite biosynthetic process"/>
    <property type="evidence" value="ECO:0007669"/>
    <property type="project" value="TreeGrafter"/>
</dbReference>
<dbReference type="InterPro" id="IPR036390">
    <property type="entry name" value="WH_DNA-bd_sf"/>
</dbReference>
<evidence type="ECO:0000313" key="10">
    <source>
        <dbReference type="Proteomes" id="UP000644507"/>
    </source>
</evidence>
<feature type="binding site" evidence="8">
    <location>
        <position position="99"/>
    </location>
    <ligand>
        <name>Fe cation</name>
        <dbReference type="ChEBI" id="CHEBI:24875"/>
    </ligand>
</feature>
<evidence type="ECO:0000256" key="5">
    <source>
        <dbReference type="ARBA" id="ARBA00023125"/>
    </source>
</evidence>
<dbReference type="Pfam" id="PF01475">
    <property type="entry name" value="FUR"/>
    <property type="match status" value="1"/>
</dbReference>
<dbReference type="GO" id="GO:0003700">
    <property type="term" value="F:DNA-binding transcription factor activity"/>
    <property type="evidence" value="ECO:0007669"/>
    <property type="project" value="InterPro"/>
</dbReference>
<dbReference type="GO" id="GO:0008270">
    <property type="term" value="F:zinc ion binding"/>
    <property type="evidence" value="ECO:0007669"/>
    <property type="project" value="TreeGrafter"/>
</dbReference>
<dbReference type="InterPro" id="IPR036388">
    <property type="entry name" value="WH-like_DNA-bd_sf"/>
</dbReference>
<comment type="cofactor">
    <cofactor evidence="7">
        <name>Zn(2+)</name>
        <dbReference type="ChEBI" id="CHEBI:29105"/>
    </cofactor>
    <text evidence="7">Binds 1 zinc ion per subunit.</text>
</comment>
<accession>A0A918WLZ1</accession>
<keyword evidence="3 7" id="KW-0862">Zinc</keyword>
<dbReference type="EMBL" id="BMXI01000012">
    <property type="protein sequence ID" value="GHC58974.1"/>
    <property type="molecule type" value="Genomic_DNA"/>
</dbReference>
<evidence type="ECO:0000256" key="4">
    <source>
        <dbReference type="ARBA" id="ARBA00023015"/>
    </source>
</evidence>
<keyword evidence="5" id="KW-0238">DNA-binding</keyword>
<keyword evidence="7" id="KW-0479">Metal-binding</keyword>
<feature type="binding site" evidence="8">
    <location>
        <position position="97"/>
    </location>
    <ligand>
        <name>Fe cation</name>
        <dbReference type="ChEBI" id="CHEBI:24875"/>
    </ligand>
</feature>
<keyword evidence="8" id="KW-0408">Iron</keyword>
<dbReference type="GO" id="GO:0045892">
    <property type="term" value="P:negative regulation of DNA-templated transcription"/>
    <property type="evidence" value="ECO:0007669"/>
    <property type="project" value="TreeGrafter"/>
</dbReference>
<feature type="binding site" evidence="7">
    <location>
        <position position="144"/>
    </location>
    <ligand>
        <name>Zn(2+)</name>
        <dbReference type="ChEBI" id="CHEBI:29105"/>
    </ligand>
</feature>
<feature type="binding site" evidence="7">
    <location>
        <position position="147"/>
    </location>
    <ligand>
        <name>Zn(2+)</name>
        <dbReference type="ChEBI" id="CHEBI:29105"/>
    </ligand>
</feature>
<dbReference type="InterPro" id="IPR043135">
    <property type="entry name" value="Fur_C"/>
</dbReference>
<evidence type="ECO:0000256" key="6">
    <source>
        <dbReference type="ARBA" id="ARBA00023163"/>
    </source>
</evidence>